<name>H5SNJ4_9BACT</name>
<dbReference type="EMBL" id="AP011783">
    <property type="protein sequence ID" value="BAL57730.1"/>
    <property type="molecule type" value="Genomic_DNA"/>
</dbReference>
<evidence type="ECO:0000313" key="1">
    <source>
        <dbReference type="EMBL" id="BAL57730.1"/>
    </source>
</evidence>
<organism evidence="1">
    <name type="scientific">uncultured Acetothermia bacterium</name>
    <dbReference type="NCBI Taxonomy" id="236499"/>
    <lineage>
        <taxon>Bacteria</taxon>
        <taxon>Candidatus Bipolaricaulota</taxon>
        <taxon>environmental samples</taxon>
    </lineage>
</organism>
<sequence>MLFEANTQQWRRWIGTRGVVFNVLRLCARRAYTVYELSGITLRDAGLTRSVFDVLSDINVSVVVGESERRELITVVGTVPDPTTSGGVTYLLRTTLLAFLLSPALALAEPDAYGKYLRAWVAYPQTRKYFVQAARAQLSGITHEGLHALYEFVWRTALVFPGYLSARWMVVAPGLDAQLDLTPPERKHVFGEFFLPDVRTIEESPSHSLKLFVLGRGIPQHASELLHWLSTAERFRLEETLRALRAWAAWRLLWEIKRVERRAWRVVHGLSLNTSWGAEDPPMGALQVGRFSLYL</sequence>
<proteinExistence type="predicted"/>
<dbReference type="AlphaFoldDB" id="H5SNJ4"/>
<accession>H5SNJ4</accession>
<reference evidence="1" key="1">
    <citation type="journal article" date="2005" name="Environ. Microbiol.">
        <title>Genetic and functional properties of uncultivated thermophilic crenarchaeotes from a subsurface gold mine as revealed by analysis of genome fragments.</title>
        <authorList>
            <person name="Nunoura T."/>
            <person name="Hirayama H."/>
            <person name="Takami H."/>
            <person name="Oida H."/>
            <person name="Nishi S."/>
            <person name="Shimamura S."/>
            <person name="Suzuki Y."/>
            <person name="Inagaki F."/>
            <person name="Takai K."/>
            <person name="Nealson K.H."/>
            <person name="Horikoshi K."/>
        </authorList>
    </citation>
    <scope>NUCLEOTIDE SEQUENCE</scope>
</reference>
<gene>
    <name evidence="1" type="ORF">HGMM_F52D02C09</name>
</gene>
<reference evidence="1" key="2">
    <citation type="journal article" date="2012" name="PLoS ONE">
        <title>A Deeply Branching Thermophilic Bacterium with an Ancient Acetyl-CoA Pathway Dominates a Subsurface Ecosystem.</title>
        <authorList>
            <person name="Takami H."/>
            <person name="Noguchi H."/>
            <person name="Takaki Y."/>
            <person name="Uchiyama I."/>
            <person name="Toyoda A."/>
            <person name="Nishi S."/>
            <person name="Chee G.-J."/>
            <person name="Arai W."/>
            <person name="Nunoura T."/>
            <person name="Itoh T."/>
            <person name="Hattori M."/>
            <person name="Takai K."/>
        </authorList>
    </citation>
    <scope>NUCLEOTIDE SEQUENCE</scope>
</reference>
<protein>
    <submittedName>
        <fullName evidence="1">Uncharacterized protein</fullName>
    </submittedName>
</protein>